<proteinExistence type="predicted"/>
<sequence>MNDVDVDEADKEKNRSIVVYEDMSPEVVVNEEAVNKEELNCDDENEEVYEDHATIYSDDYVDWKNEIDPYLKDIIEYYKDSHTEEELPEVSASGNHLLFRAVQYSLPPHIKEPMQFDKHKEMDNLSEVQ</sequence>
<reference evidence="1" key="1">
    <citation type="journal article" date="2023" name="bioRxiv">
        <title>Improved chromosome-level genome assembly for marigold (Tagetes erecta).</title>
        <authorList>
            <person name="Jiang F."/>
            <person name="Yuan L."/>
            <person name="Wang S."/>
            <person name="Wang H."/>
            <person name="Xu D."/>
            <person name="Wang A."/>
            <person name="Fan W."/>
        </authorList>
    </citation>
    <scope>NUCLEOTIDE SEQUENCE</scope>
    <source>
        <strain evidence="1">WSJ</strain>
        <tissue evidence="1">Leaf</tissue>
    </source>
</reference>
<dbReference type="EMBL" id="JAUHHV010000003">
    <property type="protein sequence ID" value="KAK1429893.1"/>
    <property type="molecule type" value="Genomic_DNA"/>
</dbReference>
<evidence type="ECO:0000313" key="2">
    <source>
        <dbReference type="Proteomes" id="UP001229421"/>
    </source>
</evidence>
<organism evidence="1 2">
    <name type="scientific">Tagetes erecta</name>
    <name type="common">African marigold</name>
    <dbReference type="NCBI Taxonomy" id="13708"/>
    <lineage>
        <taxon>Eukaryota</taxon>
        <taxon>Viridiplantae</taxon>
        <taxon>Streptophyta</taxon>
        <taxon>Embryophyta</taxon>
        <taxon>Tracheophyta</taxon>
        <taxon>Spermatophyta</taxon>
        <taxon>Magnoliopsida</taxon>
        <taxon>eudicotyledons</taxon>
        <taxon>Gunneridae</taxon>
        <taxon>Pentapetalae</taxon>
        <taxon>asterids</taxon>
        <taxon>campanulids</taxon>
        <taxon>Asterales</taxon>
        <taxon>Asteraceae</taxon>
        <taxon>Asteroideae</taxon>
        <taxon>Heliantheae alliance</taxon>
        <taxon>Tageteae</taxon>
        <taxon>Tagetes</taxon>
    </lineage>
</organism>
<keyword evidence="2" id="KW-1185">Reference proteome</keyword>
<protein>
    <submittedName>
        <fullName evidence="1">Uncharacterized protein</fullName>
    </submittedName>
</protein>
<dbReference type="AlphaFoldDB" id="A0AAD8KYP5"/>
<accession>A0AAD8KYP5</accession>
<evidence type="ECO:0000313" key="1">
    <source>
        <dbReference type="EMBL" id="KAK1429893.1"/>
    </source>
</evidence>
<gene>
    <name evidence="1" type="ORF">QVD17_12212</name>
</gene>
<dbReference type="Proteomes" id="UP001229421">
    <property type="component" value="Unassembled WGS sequence"/>
</dbReference>
<comment type="caution">
    <text evidence="1">The sequence shown here is derived from an EMBL/GenBank/DDBJ whole genome shotgun (WGS) entry which is preliminary data.</text>
</comment>
<name>A0AAD8KYP5_TARER</name>